<dbReference type="OrthoDB" id="199095at2"/>
<keyword evidence="2" id="KW-1185">Reference proteome</keyword>
<dbReference type="RefSeq" id="WP_092074323.1">
    <property type="nucleotide sequence ID" value="NZ_FNHB01000008.1"/>
</dbReference>
<proteinExistence type="predicted"/>
<dbReference type="Pfam" id="PF05159">
    <property type="entry name" value="Capsule_synth"/>
    <property type="match status" value="1"/>
</dbReference>
<organism evidence="1 2">
    <name type="scientific">Dendrosporobacter quercicolus</name>
    <dbReference type="NCBI Taxonomy" id="146817"/>
    <lineage>
        <taxon>Bacteria</taxon>
        <taxon>Bacillati</taxon>
        <taxon>Bacillota</taxon>
        <taxon>Negativicutes</taxon>
        <taxon>Selenomonadales</taxon>
        <taxon>Sporomusaceae</taxon>
        <taxon>Dendrosporobacter</taxon>
    </lineage>
</organism>
<gene>
    <name evidence="1" type="ORF">SAMN04488502_108103</name>
</gene>
<dbReference type="EMBL" id="FNHB01000008">
    <property type="protein sequence ID" value="SDM88529.1"/>
    <property type="molecule type" value="Genomic_DNA"/>
</dbReference>
<dbReference type="InterPro" id="IPR007833">
    <property type="entry name" value="Capsule_polysaccharide_synth"/>
</dbReference>
<sequence length="542" mass="64258">MNCNYAIVLNEALAQRYYDDNVPFFVLTQSELLAPFPHGYLEASIAWYNKTYTAEQMCYYMSLMAKKMESFIPDVIITFTPVPFFKKIFPNALVLHHEYSIYSRLPFPQCWFLDPVGVLENSFINHFQEEIKQIFLDDYQMDMLNQFKAKCNNILVENNPFIKIIESYKQRYKYLILLPLQFSSYYAFDALISKSQYEYLTYVLEAIPSDIGVVVTKHPEYSLISDSAFSFLKTKYANLLYSQEFDQVYASSQYFLPFIDMVVTVSSSVGLQTLLFDNKLITLGKNCFSYISDGQNLKDIHEILEKENEDKSKYLYYFLTRYSIPMDYIYNPGWLSNFLKYSVEYFRKKHKIDFDFYQKISCSTEIFKYLSLRLEENRQFIPQVFEKRSTQKSEQQNTSLYWKNGANYEQVLIELTRMHEQIRSLKQQLEIQSEFIKEYLQNKLKDKKVVFFGSGTAAERIIKQTLISAAYFVDNDSQKWGQVLGERNICSPQELLIENKDKIAIIVASQYYKSISYQLRQMGFKENIHYWSGYDIFLRHLE</sequence>
<dbReference type="AlphaFoldDB" id="A0A1G9WVT1"/>
<evidence type="ECO:0000313" key="1">
    <source>
        <dbReference type="EMBL" id="SDM88529.1"/>
    </source>
</evidence>
<evidence type="ECO:0000313" key="2">
    <source>
        <dbReference type="Proteomes" id="UP000214880"/>
    </source>
</evidence>
<dbReference type="STRING" id="146817.SAMN04488502_108103"/>
<dbReference type="GO" id="GO:0015774">
    <property type="term" value="P:polysaccharide transport"/>
    <property type="evidence" value="ECO:0007669"/>
    <property type="project" value="InterPro"/>
</dbReference>
<reference evidence="1 2" key="1">
    <citation type="submission" date="2016-10" db="EMBL/GenBank/DDBJ databases">
        <authorList>
            <person name="de Groot N.N."/>
        </authorList>
    </citation>
    <scope>NUCLEOTIDE SEQUENCE [LARGE SCALE GENOMIC DNA]</scope>
    <source>
        <strain evidence="1 2">DSM 1736</strain>
    </source>
</reference>
<protein>
    <submittedName>
        <fullName evidence="1">Capsule polysaccharide biosynthesis protein</fullName>
    </submittedName>
</protein>
<name>A0A1G9WVT1_9FIRM</name>
<accession>A0A1G9WVT1</accession>
<dbReference type="Gene3D" id="3.40.50.720">
    <property type="entry name" value="NAD(P)-binding Rossmann-like Domain"/>
    <property type="match status" value="1"/>
</dbReference>
<dbReference type="Proteomes" id="UP000214880">
    <property type="component" value="Unassembled WGS sequence"/>
</dbReference>
<dbReference type="GO" id="GO:0000271">
    <property type="term" value="P:polysaccharide biosynthetic process"/>
    <property type="evidence" value="ECO:0007669"/>
    <property type="project" value="InterPro"/>
</dbReference>